<dbReference type="Gene3D" id="2.120.10.30">
    <property type="entry name" value="TolB, C-terminal domain"/>
    <property type="match status" value="2"/>
</dbReference>
<name>A0A1Y2B072_9FUNG</name>
<dbReference type="AlphaFoldDB" id="A0A1Y2B072"/>
<keyword evidence="2" id="KW-1185">Reference proteome</keyword>
<reference evidence="1 2" key="1">
    <citation type="submission" date="2016-08" db="EMBL/GenBank/DDBJ databases">
        <title>A Parts List for Fungal Cellulosomes Revealed by Comparative Genomics.</title>
        <authorList>
            <consortium name="DOE Joint Genome Institute"/>
            <person name="Haitjema C.H."/>
            <person name="Gilmore S.P."/>
            <person name="Henske J.K."/>
            <person name="Solomon K.V."/>
            <person name="De Groot R."/>
            <person name="Kuo A."/>
            <person name="Mondo S.J."/>
            <person name="Salamov A.A."/>
            <person name="Labutti K."/>
            <person name="Zhao Z."/>
            <person name="Chiniquy J."/>
            <person name="Barry K."/>
            <person name="Brewer H.M."/>
            <person name="Purvine S.O."/>
            <person name="Wright A.T."/>
            <person name="Boxma B."/>
            <person name="Van Alen T."/>
            <person name="Hackstein J.H."/>
            <person name="Baker S.E."/>
            <person name="Grigoriev I.V."/>
            <person name="O'Malley M.A."/>
        </authorList>
    </citation>
    <scope>NUCLEOTIDE SEQUENCE [LARGE SCALE GENOMIC DNA]</scope>
    <source>
        <strain evidence="1 2">G1</strain>
    </source>
</reference>
<organism evidence="1 2">
    <name type="scientific">Neocallimastix californiae</name>
    <dbReference type="NCBI Taxonomy" id="1754190"/>
    <lineage>
        <taxon>Eukaryota</taxon>
        <taxon>Fungi</taxon>
        <taxon>Fungi incertae sedis</taxon>
        <taxon>Chytridiomycota</taxon>
        <taxon>Chytridiomycota incertae sedis</taxon>
        <taxon>Neocallimastigomycetes</taxon>
        <taxon>Neocallimastigales</taxon>
        <taxon>Neocallimastigaceae</taxon>
        <taxon>Neocallimastix</taxon>
    </lineage>
</organism>
<dbReference type="EMBL" id="MCOG01000189">
    <property type="protein sequence ID" value="ORY27950.1"/>
    <property type="molecule type" value="Genomic_DNA"/>
</dbReference>
<protein>
    <submittedName>
        <fullName evidence="1">Uncharacterized protein</fullName>
    </submittedName>
</protein>
<comment type="caution">
    <text evidence="1">The sequence shown here is derived from an EMBL/GenBank/DDBJ whole genome shotgun (WGS) entry which is preliminary data.</text>
</comment>
<proteinExistence type="predicted"/>
<accession>A0A1Y2B072</accession>
<sequence length="312" mass="36130">MKNVIFIFNKEGGIFKDSFPLKTNFQLSCKPIPDLPAQCNDFAIHEESSTSIYTCAQNSIINFINNNEDIYLPPHLYNIEKFIILNPLKKDNKSDKTLAFFINEDENGNTIEKFEYIPENKEIVWKSTLKHNLIKYASDFIAKSIKGAGGIEISRDKKIVFVSSSYSGTILTYERKELTNSLRLSYTQNLDFIPGRLFYLSKKNENVYAFGYRSFFGLTNRLFSTFIEKFIKLDFSIQSPLVLGKIVKNEGRNQFYGVLFEWKTIMELEGELTNSNNIKDRDISSLAIIKNDKVRKQSFGISWNEKTKPLHY</sequence>
<dbReference type="InterPro" id="IPR011042">
    <property type="entry name" value="6-blade_b-propeller_TolB-like"/>
</dbReference>
<evidence type="ECO:0000313" key="2">
    <source>
        <dbReference type="Proteomes" id="UP000193920"/>
    </source>
</evidence>
<gene>
    <name evidence="1" type="ORF">LY90DRAFT_513260</name>
</gene>
<dbReference type="Proteomes" id="UP000193920">
    <property type="component" value="Unassembled WGS sequence"/>
</dbReference>
<dbReference type="OrthoDB" id="5307922at2759"/>
<evidence type="ECO:0000313" key="1">
    <source>
        <dbReference type="EMBL" id="ORY27950.1"/>
    </source>
</evidence>